<organism evidence="7 8">
    <name type="scientific">Arachis hypogaea</name>
    <name type="common">Peanut</name>
    <dbReference type="NCBI Taxonomy" id="3818"/>
    <lineage>
        <taxon>Eukaryota</taxon>
        <taxon>Viridiplantae</taxon>
        <taxon>Streptophyta</taxon>
        <taxon>Embryophyta</taxon>
        <taxon>Tracheophyta</taxon>
        <taxon>Spermatophyta</taxon>
        <taxon>Magnoliopsida</taxon>
        <taxon>eudicotyledons</taxon>
        <taxon>Gunneridae</taxon>
        <taxon>Pentapetalae</taxon>
        <taxon>rosids</taxon>
        <taxon>fabids</taxon>
        <taxon>Fabales</taxon>
        <taxon>Fabaceae</taxon>
        <taxon>Papilionoideae</taxon>
        <taxon>50 kb inversion clade</taxon>
        <taxon>dalbergioids sensu lato</taxon>
        <taxon>Dalbergieae</taxon>
        <taxon>Pterocarpus clade</taxon>
        <taxon>Arachis</taxon>
    </lineage>
</organism>
<dbReference type="Proteomes" id="UP000289738">
    <property type="component" value="Chromosome B01"/>
</dbReference>
<keyword evidence="2 4" id="KW-0863">Zinc-finger</keyword>
<dbReference type="EMBL" id="SDMP01000011">
    <property type="protein sequence ID" value="RYR32033.1"/>
    <property type="molecule type" value="Genomic_DNA"/>
</dbReference>
<keyword evidence="5" id="KW-1133">Transmembrane helix</keyword>
<name>A0A445B016_ARAHY</name>
<dbReference type="GO" id="GO:0008270">
    <property type="term" value="F:zinc ion binding"/>
    <property type="evidence" value="ECO:0007669"/>
    <property type="project" value="UniProtKB-KW"/>
</dbReference>
<gene>
    <name evidence="7" type="ORF">Ahy_B01g057016</name>
</gene>
<comment type="caution">
    <text evidence="7">The sequence shown here is derived from an EMBL/GenBank/DDBJ whole genome shotgun (WGS) entry which is preliminary data.</text>
</comment>
<sequence>MMGGGNRGHRGGVSCHSVGSYRSSSFIPIKRKNENIICYCRLKTLIKKFRTLENSDRLFYTCPRYRKDSHCNFFNWIDEDGYDGGNGDAETDAKVERNDEWKVNIAWRMGNLEVEVRFARMLMTFMFIGLIIVILVVGLISTFCIFK</sequence>
<evidence type="ECO:0000259" key="6">
    <source>
        <dbReference type="PROSITE" id="PS51999"/>
    </source>
</evidence>
<protein>
    <recommendedName>
        <fullName evidence="6">GRF-type domain-containing protein</fullName>
    </recommendedName>
</protein>
<evidence type="ECO:0000256" key="1">
    <source>
        <dbReference type="ARBA" id="ARBA00022723"/>
    </source>
</evidence>
<keyword evidence="1" id="KW-0479">Metal-binding</keyword>
<proteinExistence type="predicted"/>
<dbReference type="InterPro" id="IPR010666">
    <property type="entry name" value="Znf_GRF"/>
</dbReference>
<evidence type="ECO:0000256" key="2">
    <source>
        <dbReference type="ARBA" id="ARBA00022771"/>
    </source>
</evidence>
<reference evidence="7 8" key="1">
    <citation type="submission" date="2019-01" db="EMBL/GenBank/DDBJ databases">
        <title>Sequencing of cultivated peanut Arachis hypogaea provides insights into genome evolution and oil improvement.</title>
        <authorList>
            <person name="Chen X."/>
        </authorList>
    </citation>
    <scope>NUCLEOTIDE SEQUENCE [LARGE SCALE GENOMIC DNA]</scope>
    <source>
        <strain evidence="8">cv. Fuhuasheng</strain>
        <tissue evidence="7">Leaves</tissue>
    </source>
</reference>
<evidence type="ECO:0000256" key="3">
    <source>
        <dbReference type="ARBA" id="ARBA00022833"/>
    </source>
</evidence>
<feature type="domain" description="GRF-type" evidence="6">
    <location>
        <begin position="38"/>
        <end position="80"/>
    </location>
</feature>
<evidence type="ECO:0000313" key="7">
    <source>
        <dbReference type="EMBL" id="RYR32033.1"/>
    </source>
</evidence>
<keyword evidence="3" id="KW-0862">Zinc</keyword>
<evidence type="ECO:0000256" key="4">
    <source>
        <dbReference type="PROSITE-ProRule" id="PRU01343"/>
    </source>
</evidence>
<accession>A0A445B016</accession>
<evidence type="ECO:0000313" key="8">
    <source>
        <dbReference type="Proteomes" id="UP000289738"/>
    </source>
</evidence>
<feature type="transmembrane region" description="Helical" evidence="5">
    <location>
        <begin position="121"/>
        <end position="146"/>
    </location>
</feature>
<dbReference type="PROSITE" id="PS51999">
    <property type="entry name" value="ZF_GRF"/>
    <property type="match status" value="1"/>
</dbReference>
<keyword evidence="8" id="KW-1185">Reference proteome</keyword>
<keyword evidence="5" id="KW-0812">Transmembrane</keyword>
<evidence type="ECO:0000256" key="5">
    <source>
        <dbReference type="SAM" id="Phobius"/>
    </source>
</evidence>
<dbReference type="AlphaFoldDB" id="A0A445B016"/>
<dbReference type="Pfam" id="PF06839">
    <property type="entry name" value="Zn_ribbon_GRF"/>
    <property type="match status" value="1"/>
</dbReference>
<keyword evidence="5" id="KW-0472">Membrane</keyword>